<dbReference type="CDD" id="cd05466">
    <property type="entry name" value="PBP2_LTTR_substrate"/>
    <property type="match status" value="1"/>
</dbReference>
<keyword evidence="4" id="KW-0804">Transcription</keyword>
<dbReference type="InterPro" id="IPR000847">
    <property type="entry name" value="LysR_HTH_N"/>
</dbReference>
<feature type="domain" description="HTH lysR-type" evidence="6">
    <location>
        <begin position="4"/>
        <end position="61"/>
    </location>
</feature>
<dbReference type="Gene3D" id="1.10.10.10">
    <property type="entry name" value="Winged helix-like DNA-binding domain superfamily/Winged helix DNA-binding domain"/>
    <property type="match status" value="1"/>
</dbReference>
<protein>
    <submittedName>
        <fullName evidence="7">Hca operon transcriptional activator</fullName>
    </submittedName>
</protein>
<keyword evidence="2" id="KW-0805">Transcription regulation</keyword>
<comment type="similarity">
    <text evidence="1">Belongs to the LysR transcriptional regulatory family.</text>
</comment>
<evidence type="ECO:0000256" key="3">
    <source>
        <dbReference type="ARBA" id="ARBA00023125"/>
    </source>
</evidence>
<dbReference type="PANTHER" id="PTHR30419:SF8">
    <property type="entry name" value="NITROGEN ASSIMILATION TRANSCRIPTIONAL ACTIVATOR-RELATED"/>
    <property type="match status" value="1"/>
</dbReference>
<dbReference type="GO" id="GO:0003677">
    <property type="term" value="F:DNA binding"/>
    <property type="evidence" value="ECO:0007669"/>
    <property type="project" value="UniProtKB-KW"/>
</dbReference>
<dbReference type="Pfam" id="PF03466">
    <property type="entry name" value="LysR_substrate"/>
    <property type="match status" value="1"/>
</dbReference>
<dbReference type="RefSeq" id="WP_207643146.1">
    <property type="nucleotide sequence ID" value="NZ_CYYC01000035.1"/>
</dbReference>
<dbReference type="Pfam" id="PF00126">
    <property type="entry name" value="HTH_1"/>
    <property type="match status" value="1"/>
</dbReference>
<proteinExistence type="inferred from homology"/>
<gene>
    <name evidence="7" type="primary">hcaR_2</name>
    <name evidence="7" type="ORF">ERS852578_02426</name>
</gene>
<dbReference type="PANTHER" id="PTHR30419">
    <property type="entry name" value="HTH-TYPE TRANSCRIPTIONAL REGULATOR YBHD"/>
    <property type="match status" value="1"/>
</dbReference>
<organism evidence="7 8">
    <name type="scientific">Anaerobutyricum hallii</name>
    <dbReference type="NCBI Taxonomy" id="39488"/>
    <lineage>
        <taxon>Bacteria</taxon>
        <taxon>Bacillati</taxon>
        <taxon>Bacillota</taxon>
        <taxon>Clostridia</taxon>
        <taxon>Lachnospirales</taxon>
        <taxon>Lachnospiraceae</taxon>
        <taxon>Anaerobutyricum</taxon>
    </lineage>
</organism>
<keyword evidence="5" id="KW-0175">Coiled coil</keyword>
<dbReference type="InterPro" id="IPR050950">
    <property type="entry name" value="HTH-type_LysR_regulators"/>
</dbReference>
<dbReference type="InterPro" id="IPR036390">
    <property type="entry name" value="WH_DNA-bd_sf"/>
</dbReference>
<dbReference type="GO" id="GO:0005829">
    <property type="term" value="C:cytosol"/>
    <property type="evidence" value="ECO:0007669"/>
    <property type="project" value="TreeGrafter"/>
</dbReference>
<evidence type="ECO:0000256" key="4">
    <source>
        <dbReference type="ARBA" id="ARBA00023163"/>
    </source>
</evidence>
<dbReference type="PRINTS" id="PR00039">
    <property type="entry name" value="HTHLYSR"/>
</dbReference>
<evidence type="ECO:0000313" key="8">
    <source>
        <dbReference type="Proteomes" id="UP000095390"/>
    </source>
</evidence>
<evidence type="ECO:0000256" key="2">
    <source>
        <dbReference type="ARBA" id="ARBA00023015"/>
    </source>
</evidence>
<dbReference type="InterPro" id="IPR036388">
    <property type="entry name" value="WH-like_DNA-bd_sf"/>
</dbReference>
<dbReference type="AlphaFoldDB" id="A0A173UHU1"/>
<dbReference type="Gene3D" id="3.40.190.290">
    <property type="match status" value="1"/>
</dbReference>
<accession>A0A173UHU1</accession>
<sequence length="299" mass="34138">MQVIETRLLYYFLTVARERNITNAARTLHITQPTLSRQMALLEEEVGAKLFIRDSRPLSLTDEGLLFRRRAEEILELLEKAQAEIRIHEEQIEGIISVGCGEIVSVKLLTEMMAEFSRKYPRVKFDVYTANADQIKHRMDNGLTDIGLLLEPVDMERYEYIRLPIKERWAAVMPSGVPLARHEYVTAKELADIPVIMPSRQKVHDEVASWFGNYYEKLSIIGATNFSTNSALMVQAGMGYALIIEGGLPFLEDSNVCMRPLYPELTATSVLAWKREQPFGAAVRRFLEYAKCFLGMQKA</sequence>
<evidence type="ECO:0000256" key="5">
    <source>
        <dbReference type="SAM" id="Coils"/>
    </source>
</evidence>
<feature type="coiled-coil region" evidence="5">
    <location>
        <begin position="71"/>
        <end position="98"/>
    </location>
</feature>
<keyword evidence="3" id="KW-0238">DNA-binding</keyword>
<name>A0A173UHU1_9FIRM</name>
<evidence type="ECO:0000256" key="1">
    <source>
        <dbReference type="ARBA" id="ARBA00009437"/>
    </source>
</evidence>
<dbReference type="PROSITE" id="PS50931">
    <property type="entry name" value="HTH_LYSR"/>
    <property type="match status" value="1"/>
</dbReference>
<dbReference type="Proteomes" id="UP000095390">
    <property type="component" value="Unassembled WGS sequence"/>
</dbReference>
<dbReference type="SUPFAM" id="SSF53850">
    <property type="entry name" value="Periplasmic binding protein-like II"/>
    <property type="match status" value="1"/>
</dbReference>
<dbReference type="SUPFAM" id="SSF46785">
    <property type="entry name" value="Winged helix' DNA-binding domain"/>
    <property type="match status" value="1"/>
</dbReference>
<dbReference type="GO" id="GO:0003700">
    <property type="term" value="F:DNA-binding transcription factor activity"/>
    <property type="evidence" value="ECO:0007669"/>
    <property type="project" value="InterPro"/>
</dbReference>
<dbReference type="EMBL" id="CYYC01000035">
    <property type="protein sequence ID" value="CUN13787.1"/>
    <property type="molecule type" value="Genomic_DNA"/>
</dbReference>
<dbReference type="InterPro" id="IPR005119">
    <property type="entry name" value="LysR_subst-bd"/>
</dbReference>
<evidence type="ECO:0000313" key="7">
    <source>
        <dbReference type="EMBL" id="CUN13787.1"/>
    </source>
</evidence>
<reference evidence="7 8" key="1">
    <citation type="submission" date="2015-09" db="EMBL/GenBank/DDBJ databases">
        <authorList>
            <consortium name="Pathogen Informatics"/>
        </authorList>
    </citation>
    <scope>NUCLEOTIDE SEQUENCE [LARGE SCALE GENOMIC DNA]</scope>
    <source>
        <strain evidence="7 8">2789STDY5834966</strain>
    </source>
</reference>
<evidence type="ECO:0000259" key="6">
    <source>
        <dbReference type="PROSITE" id="PS50931"/>
    </source>
</evidence>
<dbReference type="FunFam" id="1.10.10.10:FF:000001">
    <property type="entry name" value="LysR family transcriptional regulator"/>
    <property type="match status" value="1"/>
</dbReference>